<evidence type="ECO:0000313" key="1">
    <source>
        <dbReference type="EMBL" id="CDX01187.1"/>
    </source>
</evidence>
<sequence length="78" mass="8803">MNTEISYHNNDVLMKVLAEQFRNKTLDVFGIKTAKIKALLPSAHPTIDAKETRSDIIFLLEDDTLLHLNSRPQPVNGT</sequence>
<dbReference type="PATRIC" id="fig|49338.4.peg.1406"/>
<dbReference type="AlphaFoldDB" id="A0A098AYK8"/>
<accession>A0A098AYK8</accession>
<gene>
    <name evidence="1" type="ORF">DPCES_1300</name>
</gene>
<dbReference type="EMBL" id="LK996017">
    <property type="protein sequence ID" value="CDX01187.1"/>
    <property type="molecule type" value="Genomic_DNA"/>
</dbReference>
<proteinExistence type="predicted"/>
<protein>
    <submittedName>
        <fullName evidence="1">Uncharacterized protein</fullName>
    </submittedName>
</protein>
<organism evidence="1">
    <name type="scientific">Desulfitobacterium hafniense</name>
    <name type="common">Desulfitobacterium frappieri</name>
    <dbReference type="NCBI Taxonomy" id="49338"/>
    <lineage>
        <taxon>Bacteria</taxon>
        <taxon>Bacillati</taxon>
        <taxon>Bacillota</taxon>
        <taxon>Clostridia</taxon>
        <taxon>Eubacteriales</taxon>
        <taxon>Desulfitobacteriaceae</taxon>
        <taxon>Desulfitobacterium</taxon>
    </lineage>
</organism>
<reference evidence="1" key="1">
    <citation type="submission" date="2014-07" db="EMBL/GenBank/DDBJ databases">
        <authorList>
            <person name="Hornung V.Bastian."/>
        </authorList>
    </citation>
    <scope>NUCLEOTIDE SEQUENCE</scope>
    <source>
        <strain evidence="1">PCE-S</strain>
    </source>
</reference>
<name>A0A098AYK8_DESHA</name>